<comment type="subcellular location">
    <subcellularLocation>
        <location evidence="5">Cytoplasm</location>
    </subcellularLocation>
</comment>
<keyword evidence="3 5" id="KW-0698">rRNA processing</keyword>
<evidence type="ECO:0000313" key="9">
    <source>
        <dbReference type="Proteomes" id="UP000671862"/>
    </source>
</evidence>
<evidence type="ECO:0000259" key="6">
    <source>
        <dbReference type="Pfam" id="PF01782"/>
    </source>
</evidence>
<dbReference type="InterPro" id="IPR056792">
    <property type="entry name" value="PRC_RimM"/>
</dbReference>
<dbReference type="InterPro" id="IPR036976">
    <property type="entry name" value="RimM_N_sf"/>
</dbReference>
<dbReference type="Pfam" id="PF01782">
    <property type="entry name" value="RimM"/>
    <property type="match status" value="1"/>
</dbReference>
<comment type="subunit">
    <text evidence="5">Binds ribosomal protein uS19.</text>
</comment>
<dbReference type="PANTHER" id="PTHR33692">
    <property type="entry name" value="RIBOSOME MATURATION FACTOR RIMM"/>
    <property type="match status" value="1"/>
</dbReference>
<evidence type="ECO:0000313" key="8">
    <source>
        <dbReference type="EMBL" id="QTA37745.1"/>
    </source>
</evidence>
<keyword evidence="2 5" id="KW-0690">Ribosome biogenesis</keyword>
<dbReference type="InterPro" id="IPR011961">
    <property type="entry name" value="RimM"/>
</dbReference>
<dbReference type="InterPro" id="IPR011033">
    <property type="entry name" value="PRC_barrel-like_sf"/>
</dbReference>
<dbReference type="NCBIfam" id="TIGR02273">
    <property type="entry name" value="16S_RimM"/>
    <property type="match status" value="1"/>
</dbReference>
<evidence type="ECO:0000256" key="2">
    <source>
        <dbReference type="ARBA" id="ARBA00022517"/>
    </source>
</evidence>
<name>A0ABX7S7H0_9BACT</name>
<evidence type="ECO:0000259" key="7">
    <source>
        <dbReference type="Pfam" id="PF24986"/>
    </source>
</evidence>
<dbReference type="HAMAP" id="MF_00014">
    <property type="entry name" value="Ribosome_mat_RimM"/>
    <property type="match status" value="1"/>
</dbReference>
<keyword evidence="4 5" id="KW-0143">Chaperone</keyword>
<dbReference type="PANTHER" id="PTHR33692:SF1">
    <property type="entry name" value="RIBOSOME MATURATION FACTOR RIMM"/>
    <property type="match status" value="1"/>
</dbReference>
<comment type="domain">
    <text evidence="5">The PRC barrel domain binds ribosomal protein uS19.</text>
</comment>
<sequence>MIKTLQELLSEKIAVGIIGKTHGLNGELKLHPFTNVLEIIENLKEVVLYNEKQKKFFVAKITSIRKANKFYLIKLEGINNIENAKALSGSKIYIDEKELPEIKENEYYFYEIIGCKVFDENEKEVGIVEEILQTGSNDVFVVKNEKEEILIPVTEEYVKSIDKKEKLIKIKLPEWLD</sequence>
<dbReference type="InterPro" id="IPR009000">
    <property type="entry name" value="Transl_B-barrel_sf"/>
</dbReference>
<evidence type="ECO:0000256" key="4">
    <source>
        <dbReference type="ARBA" id="ARBA00023186"/>
    </source>
</evidence>
<feature type="domain" description="RimM N-terminal" evidence="6">
    <location>
        <begin position="15"/>
        <end position="97"/>
    </location>
</feature>
<gene>
    <name evidence="5 8" type="primary">rimM</name>
    <name evidence="8" type="ORF">JYK00_08460</name>
</gene>
<feature type="domain" description="Ribosome maturation factor RimM PRC barrel" evidence="7">
    <location>
        <begin position="111"/>
        <end position="174"/>
    </location>
</feature>
<accession>A0ABX7S7H0</accession>
<proteinExistence type="inferred from homology"/>
<evidence type="ECO:0000256" key="1">
    <source>
        <dbReference type="ARBA" id="ARBA00022490"/>
    </source>
</evidence>
<keyword evidence="9" id="KW-1185">Reference proteome</keyword>
<evidence type="ECO:0000256" key="3">
    <source>
        <dbReference type="ARBA" id="ARBA00022552"/>
    </source>
</evidence>
<dbReference type="InterPro" id="IPR002676">
    <property type="entry name" value="RimM_N"/>
</dbReference>
<dbReference type="SUPFAM" id="SSF50346">
    <property type="entry name" value="PRC-barrel domain"/>
    <property type="match status" value="1"/>
</dbReference>
<comment type="function">
    <text evidence="5">An accessory protein needed during the final step in the assembly of 30S ribosomal subunit, possibly for assembly of the head region. Essential for efficient processing of 16S rRNA. May be needed both before and after RbfA during the maturation of 16S rRNA. It has affinity for free ribosomal 30S subunits but not for 70S ribosomes.</text>
</comment>
<evidence type="ECO:0000256" key="5">
    <source>
        <dbReference type="HAMAP-Rule" id="MF_00014"/>
    </source>
</evidence>
<organism evidence="8 9">
    <name type="scientific">Thermosipho ferrireducens</name>
    <dbReference type="NCBI Taxonomy" id="2571116"/>
    <lineage>
        <taxon>Bacteria</taxon>
        <taxon>Thermotogati</taxon>
        <taxon>Thermotogota</taxon>
        <taxon>Thermotogae</taxon>
        <taxon>Thermotogales</taxon>
        <taxon>Fervidobacteriaceae</taxon>
        <taxon>Thermosipho</taxon>
    </lineage>
</organism>
<dbReference type="Gene3D" id="2.40.30.60">
    <property type="entry name" value="RimM"/>
    <property type="match status" value="1"/>
</dbReference>
<dbReference type="Pfam" id="PF24986">
    <property type="entry name" value="PRC_RimM"/>
    <property type="match status" value="1"/>
</dbReference>
<comment type="similarity">
    <text evidence="5">Belongs to the RimM family.</text>
</comment>
<protein>
    <recommendedName>
        <fullName evidence="5">Ribosome maturation factor RimM</fullName>
    </recommendedName>
</protein>
<reference evidence="8 9" key="1">
    <citation type="submission" date="2021-03" db="EMBL/GenBank/DDBJ databases">
        <title>Thermosipho ferrireducens sp.nov., an anaerobic thermophilic iron-reducing bacterium isolated from a deep-sea hydrothermal sulfide deposits.</title>
        <authorList>
            <person name="Zeng X."/>
            <person name="Chen Y."/>
            <person name="Shao Z."/>
        </authorList>
    </citation>
    <scope>NUCLEOTIDE SEQUENCE [LARGE SCALE GENOMIC DNA]</scope>
    <source>
        <strain evidence="8 9">JL129W03</strain>
    </source>
</reference>
<dbReference type="EMBL" id="CP071446">
    <property type="protein sequence ID" value="QTA37745.1"/>
    <property type="molecule type" value="Genomic_DNA"/>
</dbReference>
<dbReference type="RefSeq" id="WP_207566469.1">
    <property type="nucleotide sequence ID" value="NZ_CP071446.1"/>
</dbReference>
<dbReference type="SUPFAM" id="SSF50447">
    <property type="entry name" value="Translation proteins"/>
    <property type="match status" value="1"/>
</dbReference>
<keyword evidence="1 5" id="KW-0963">Cytoplasm</keyword>
<dbReference type="Gene3D" id="2.30.30.240">
    <property type="entry name" value="PRC-barrel domain"/>
    <property type="match status" value="1"/>
</dbReference>
<dbReference type="Proteomes" id="UP000671862">
    <property type="component" value="Chromosome"/>
</dbReference>